<dbReference type="RefSeq" id="WP_053323773.1">
    <property type="nucleotide sequence ID" value="NZ_LHUQ01000025.1"/>
</dbReference>
<dbReference type="Gene3D" id="3.50.50.60">
    <property type="entry name" value="FAD/NAD(P)-binding domain"/>
    <property type="match status" value="2"/>
</dbReference>
<dbReference type="GO" id="GO:0016651">
    <property type="term" value="F:oxidoreductase activity, acting on NAD(P)H"/>
    <property type="evidence" value="ECO:0007669"/>
    <property type="project" value="TreeGrafter"/>
</dbReference>
<dbReference type="PANTHER" id="PTHR43557">
    <property type="entry name" value="APOPTOSIS-INDUCING FACTOR 1"/>
    <property type="match status" value="1"/>
</dbReference>
<dbReference type="SUPFAM" id="SSF51905">
    <property type="entry name" value="FAD/NAD(P)-binding domain"/>
    <property type="match status" value="1"/>
</dbReference>
<dbReference type="InterPro" id="IPR036188">
    <property type="entry name" value="FAD/NAD-bd_sf"/>
</dbReference>
<reference evidence="7" key="1">
    <citation type="submission" date="2015-08" db="EMBL/GenBank/DDBJ databases">
        <title>Draft genome sequence of Komagataeibacter europaeus CECT 8546 a cellulose producer strain from vinegar produced by the traditional method.</title>
        <authorList>
            <person name="Poehlein A."/>
            <person name="Valera M.J."/>
            <person name="Haack F.S."/>
            <person name="Mas A."/>
            <person name="Daniel R."/>
            <person name="Streit W.R."/>
            <person name="Mateo E."/>
        </authorList>
    </citation>
    <scope>NUCLEOTIDE SEQUENCE [LARGE SCALE GENOMIC DNA]</scope>
    <source>
        <strain evidence="7">CECT 8546</strain>
    </source>
</reference>
<dbReference type="OrthoDB" id="7809559at2"/>
<dbReference type="SUPFAM" id="SSF55424">
    <property type="entry name" value="FAD/NAD-linked reductases, dimerisation (C-terminal) domain"/>
    <property type="match status" value="1"/>
</dbReference>
<sequence>MERAILTIGASHAGVQFVASLRELGHTGPITLISDEPDFPYHKPPLSKAFMQGTASVANLNLRGPQFFHSAGIDFRPGLRAAGMDRDARRVTLSDGSTVAYDVLMLATGARVRTWPGEVLPRNVFALRSLHDARRLHDAVTTTTGPIVVVGGGYVGLELAATWSVMTGRDILIINSASRLLARSASPELAAVAQAQFCAHGVGMRMGVYARQFMADASGNVCGVVLSDGTQVPASLVVLGTGIVPNQELAQIAGLACDDGIVVDEQCRTADEAIFAAGDCTRHVNGYAGRTLRLECVQNAHDQARVAAAVICGHDARYHQVPWFWSDQFDTKFQTVGLLPEARSLCVTRGTPMAGKGAYYHYDMAGKLAAIETVNMPAEHMLGRRLLAAGLSVPADRVADPAFNIRQML</sequence>
<dbReference type="Gene3D" id="3.30.390.30">
    <property type="match status" value="1"/>
</dbReference>
<dbReference type="GO" id="GO:0005737">
    <property type="term" value="C:cytoplasm"/>
    <property type="evidence" value="ECO:0007669"/>
    <property type="project" value="TreeGrafter"/>
</dbReference>
<dbReference type="Pfam" id="PF14759">
    <property type="entry name" value="Reductase_C"/>
    <property type="match status" value="1"/>
</dbReference>
<evidence type="ECO:0000256" key="1">
    <source>
        <dbReference type="ARBA" id="ARBA00001974"/>
    </source>
</evidence>
<evidence type="ECO:0000313" key="8">
    <source>
        <dbReference type="Proteomes" id="UP000037566"/>
    </source>
</evidence>
<dbReference type="PATRIC" id="fig|33995.3.peg.3226"/>
<dbReference type="InterPro" id="IPR016156">
    <property type="entry name" value="FAD/NAD-linked_Rdtase_dimer_sf"/>
</dbReference>
<dbReference type="InterPro" id="IPR023753">
    <property type="entry name" value="FAD/NAD-binding_dom"/>
</dbReference>
<keyword evidence="4 7" id="KW-0560">Oxidoreductase</keyword>
<dbReference type="InterPro" id="IPR050446">
    <property type="entry name" value="FAD-oxidoreductase/Apoptosis"/>
</dbReference>
<evidence type="ECO:0000256" key="4">
    <source>
        <dbReference type="ARBA" id="ARBA00023002"/>
    </source>
</evidence>
<dbReference type="EC" id="1.18.1.-" evidence="7"/>
<feature type="domain" description="FAD/NAD(P)-binding" evidence="5">
    <location>
        <begin position="5"/>
        <end position="304"/>
    </location>
</feature>
<comment type="cofactor">
    <cofactor evidence="1">
        <name>FAD</name>
        <dbReference type="ChEBI" id="CHEBI:57692"/>
    </cofactor>
</comment>
<dbReference type="PRINTS" id="PR00368">
    <property type="entry name" value="FADPNR"/>
</dbReference>
<feature type="domain" description="Reductase C-terminal" evidence="6">
    <location>
        <begin position="323"/>
        <end position="409"/>
    </location>
</feature>
<evidence type="ECO:0000259" key="6">
    <source>
        <dbReference type="Pfam" id="PF14759"/>
    </source>
</evidence>
<dbReference type="EMBL" id="LHUQ01000025">
    <property type="protein sequence ID" value="KON63576.1"/>
    <property type="molecule type" value="Genomic_DNA"/>
</dbReference>
<keyword evidence="2" id="KW-0285">Flavoprotein</keyword>
<dbReference type="PRINTS" id="PR00411">
    <property type="entry name" value="PNDRDTASEI"/>
</dbReference>
<name>A0A0M0EF70_KOMEU</name>
<keyword evidence="3" id="KW-0274">FAD</keyword>
<evidence type="ECO:0000313" key="7">
    <source>
        <dbReference type="EMBL" id="KON63576.1"/>
    </source>
</evidence>
<evidence type="ECO:0000256" key="2">
    <source>
        <dbReference type="ARBA" id="ARBA00022630"/>
    </source>
</evidence>
<keyword evidence="8" id="KW-1185">Reference proteome</keyword>
<protein>
    <submittedName>
        <fullName evidence="7">Rhodocoxin reductase</fullName>
        <ecNumber evidence="7">1.18.1.-</ecNumber>
    </submittedName>
</protein>
<dbReference type="Proteomes" id="UP000037566">
    <property type="component" value="Unassembled WGS sequence"/>
</dbReference>
<evidence type="ECO:0000259" key="5">
    <source>
        <dbReference type="Pfam" id="PF07992"/>
    </source>
</evidence>
<dbReference type="PANTHER" id="PTHR43557:SF2">
    <property type="entry name" value="RIESKE DOMAIN-CONTAINING PROTEIN-RELATED"/>
    <property type="match status" value="1"/>
</dbReference>
<dbReference type="Pfam" id="PF07992">
    <property type="entry name" value="Pyr_redox_2"/>
    <property type="match status" value="1"/>
</dbReference>
<dbReference type="AlphaFoldDB" id="A0A0M0EF70"/>
<evidence type="ECO:0000256" key="3">
    <source>
        <dbReference type="ARBA" id="ARBA00022827"/>
    </source>
</evidence>
<comment type="caution">
    <text evidence="7">The sequence shown here is derived from an EMBL/GenBank/DDBJ whole genome shotgun (WGS) entry which is preliminary data.</text>
</comment>
<accession>A0A0M0EF70</accession>
<dbReference type="InterPro" id="IPR028202">
    <property type="entry name" value="Reductase_C"/>
</dbReference>
<proteinExistence type="predicted"/>
<gene>
    <name evidence="7" type="primary">thcD2</name>
    <name evidence="7" type="ORF">KOEU_29050</name>
</gene>
<dbReference type="STRING" id="33995.KOEU_29050"/>
<organism evidence="7 8">
    <name type="scientific">Komagataeibacter europaeus</name>
    <name type="common">Gluconacetobacter europaeus</name>
    <dbReference type="NCBI Taxonomy" id="33995"/>
    <lineage>
        <taxon>Bacteria</taxon>
        <taxon>Pseudomonadati</taxon>
        <taxon>Pseudomonadota</taxon>
        <taxon>Alphaproteobacteria</taxon>
        <taxon>Acetobacterales</taxon>
        <taxon>Acetobacteraceae</taxon>
        <taxon>Komagataeibacter</taxon>
    </lineage>
</organism>